<proteinExistence type="predicted"/>
<sequence length="104" mass="11917">MMYINIPNGYCISDGELNVIKKELERDYYPQLKVGHKAILLNGDKGLVEEIFNNGTYDCRMEITEKLHMLPPHGMYVTQTGYKGYSLDWDNTIKINNLGDNNNG</sequence>
<evidence type="ECO:0000313" key="1">
    <source>
        <dbReference type="EMBL" id="PHM61237.1"/>
    </source>
</evidence>
<dbReference type="Proteomes" id="UP000222168">
    <property type="component" value="Unassembled WGS sequence"/>
</dbReference>
<keyword evidence="2" id="KW-1185">Reference proteome</keyword>
<dbReference type="RefSeq" id="WP_099116428.1">
    <property type="nucleotide sequence ID" value="NZ_NJAK01000001.1"/>
</dbReference>
<comment type="caution">
    <text evidence="1">The sequence shown here is derived from an EMBL/GenBank/DDBJ whole genome shotgun (WGS) entry which is preliminary data.</text>
</comment>
<gene>
    <name evidence="1" type="ORF">Xish_00359</name>
</gene>
<dbReference type="AlphaFoldDB" id="A0A2D0KDD1"/>
<evidence type="ECO:0000313" key="2">
    <source>
        <dbReference type="Proteomes" id="UP000222168"/>
    </source>
</evidence>
<dbReference type="EMBL" id="NJAK01000001">
    <property type="protein sequence ID" value="PHM61237.1"/>
    <property type="molecule type" value="Genomic_DNA"/>
</dbReference>
<accession>A0A2D0KDD1</accession>
<name>A0A2D0KDD1_9GAMM</name>
<dbReference type="OrthoDB" id="9849257at2"/>
<protein>
    <submittedName>
        <fullName evidence="1">Uncharacterized protein</fullName>
    </submittedName>
</protein>
<reference evidence="1 2" key="1">
    <citation type="journal article" date="2017" name="Nat. Microbiol.">
        <title>Natural product diversity associated with the nematode symbionts Photorhabdus and Xenorhabdus.</title>
        <authorList>
            <person name="Tobias N.J."/>
            <person name="Wolff H."/>
            <person name="Djahanschiri B."/>
            <person name="Grundmann F."/>
            <person name="Kronenwerth M."/>
            <person name="Shi Y.M."/>
            <person name="Simonyi S."/>
            <person name="Grun P."/>
            <person name="Shapiro-Ilan D."/>
            <person name="Pidot S.J."/>
            <person name="Stinear T.P."/>
            <person name="Ebersberger I."/>
            <person name="Bode H.B."/>
        </authorList>
    </citation>
    <scope>NUCLEOTIDE SEQUENCE [LARGE SCALE GENOMIC DNA]</scope>
    <source>
        <strain evidence="1 2">DSM 22670</strain>
    </source>
</reference>
<organism evidence="1 2">
    <name type="scientific">Xenorhabdus ishibashii</name>
    <dbReference type="NCBI Taxonomy" id="1034471"/>
    <lineage>
        <taxon>Bacteria</taxon>
        <taxon>Pseudomonadati</taxon>
        <taxon>Pseudomonadota</taxon>
        <taxon>Gammaproteobacteria</taxon>
        <taxon>Enterobacterales</taxon>
        <taxon>Morganellaceae</taxon>
        <taxon>Xenorhabdus</taxon>
    </lineage>
</organism>